<evidence type="ECO:0000256" key="8">
    <source>
        <dbReference type="ARBA" id="ARBA00022679"/>
    </source>
</evidence>
<comment type="function">
    <text evidence="1 11">Catalyzes the synthesis of alpha-ribazole-5'-phosphate from nicotinate mononucleotide (NAMN) and 5,6-dimethylbenzimidazole (DMB).</text>
</comment>
<dbReference type="EC" id="2.4.2.21" evidence="4 11"/>
<comment type="catalytic activity">
    <reaction evidence="10 11">
        <text>5,6-dimethylbenzimidazole + nicotinate beta-D-ribonucleotide = alpha-ribazole 5'-phosphate + nicotinate + H(+)</text>
        <dbReference type="Rhea" id="RHEA:11196"/>
        <dbReference type="ChEBI" id="CHEBI:15378"/>
        <dbReference type="ChEBI" id="CHEBI:15890"/>
        <dbReference type="ChEBI" id="CHEBI:32544"/>
        <dbReference type="ChEBI" id="CHEBI:57502"/>
        <dbReference type="ChEBI" id="CHEBI:57918"/>
        <dbReference type="EC" id="2.4.2.21"/>
    </reaction>
</comment>
<dbReference type="Pfam" id="PF02277">
    <property type="entry name" value="DBI_PRT"/>
    <property type="match status" value="1"/>
</dbReference>
<accession>A0A4R1B9Y0</accession>
<evidence type="ECO:0000256" key="5">
    <source>
        <dbReference type="ARBA" id="ARBA00015486"/>
    </source>
</evidence>
<evidence type="ECO:0000256" key="6">
    <source>
        <dbReference type="ARBA" id="ARBA00022573"/>
    </source>
</evidence>
<keyword evidence="8 11" id="KW-0808">Transferase</keyword>
<dbReference type="UniPathway" id="UPA00061">
    <property type="reaction ID" value="UER00516"/>
</dbReference>
<evidence type="ECO:0000256" key="7">
    <source>
        <dbReference type="ARBA" id="ARBA00022676"/>
    </source>
</evidence>
<dbReference type="NCBIfam" id="NF000996">
    <property type="entry name" value="PRK00105.1"/>
    <property type="match status" value="1"/>
</dbReference>
<proteinExistence type="inferred from homology"/>
<dbReference type="CDD" id="cd02439">
    <property type="entry name" value="DMB-PRT_CobT"/>
    <property type="match status" value="1"/>
</dbReference>
<feature type="compositionally biased region" description="Basic and acidic residues" evidence="12">
    <location>
        <begin position="1"/>
        <end position="10"/>
    </location>
</feature>
<comment type="caution">
    <text evidence="13">The sequence shown here is derived from an EMBL/GenBank/DDBJ whole genome shotgun (WGS) entry which is preliminary data.</text>
</comment>
<evidence type="ECO:0000313" key="14">
    <source>
        <dbReference type="Proteomes" id="UP000295244"/>
    </source>
</evidence>
<organism evidence="13 14">
    <name type="scientific">Rubrobacter taiwanensis</name>
    <dbReference type="NCBI Taxonomy" id="185139"/>
    <lineage>
        <taxon>Bacteria</taxon>
        <taxon>Bacillati</taxon>
        <taxon>Actinomycetota</taxon>
        <taxon>Rubrobacteria</taxon>
        <taxon>Rubrobacterales</taxon>
        <taxon>Rubrobacteraceae</taxon>
        <taxon>Rubrobacter</taxon>
    </lineage>
</organism>
<dbReference type="OrthoDB" id="9781491at2"/>
<dbReference type="AlphaFoldDB" id="A0A4R1B9Y0"/>
<dbReference type="InterPro" id="IPR003200">
    <property type="entry name" value="Nict_dMeBzImd_PRibTrfase"/>
</dbReference>
<gene>
    <name evidence="11 13" type="primary">cobT</name>
    <name evidence="13" type="ORF">E0L93_14540</name>
</gene>
<sequence length="352" mass="35363">MEERVRELARAVRPPDGAAAGAARERHRRLIKPPGSLGALEELGARLAAMAGECPPPVPEHPAVVVAAGDHGVLARGVSPWPQEVTAAMVAGFCSGGAAVNAIAEAVGARVSVLDVGVASPLQPHPRLRSAKVRPGTRDISREAAMSREEAARAVISGAGIAGELVESGADLLVTGDMGIGNTTPAAALVAAFTGRPAREVTGRGTGIDDDTFRLKVRVIEQALELHGPETADALGVAAALGGLEHAALAGVILEGAARRVPVILDGIAANAAALVARYLAPECAGYMVAGHLSAEPGAGAALKHLGLEPLLDLGMRLGEGTGGLLAAPLVRAAAAVLARMDTFESAGIAEG</sequence>
<feature type="region of interest" description="Disordered" evidence="12">
    <location>
        <begin position="1"/>
        <end position="26"/>
    </location>
</feature>
<evidence type="ECO:0000256" key="11">
    <source>
        <dbReference type="HAMAP-Rule" id="MF_00230"/>
    </source>
</evidence>
<dbReference type="GO" id="GO:0009236">
    <property type="term" value="P:cobalamin biosynthetic process"/>
    <property type="evidence" value="ECO:0007669"/>
    <property type="project" value="UniProtKB-UniRule"/>
</dbReference>
<comment type="similarity">
    <text evidence="3 11">Belongs to the CobT family.</text>
</comment>
<dbReference type="Proteomes" id="UP000295244">
    <property type="component" value="Unassembled WGS sequence"/>
</dbReference>
<dbReference type="InterPro" id="IPR023195">
    <property type="entry name" value="Nict_dMeBzImd_PRibTrfase_N"/>
</dbReference>
<dbReference type="FunFam" id="3.40.50.10210:FF:000001">
    <property type="entry name" value="Nicotinate-nucleotide--dimethylbenzimidazole phosphoribosyltransferase"/>
    <property type="match status" value="1"/>
</dbReference>
<keyword evidence="7 11" id="KW-0328">Glycosyltransferase</keyword>
<evidence type="ECO:0000256" key="4">
    <source>
        <dbReference type="ARBA" id="ARBA00011991"/>
    </source>
</evidence>
<comment type="pathway">
    <text evidence="2 11">Nucleoside biosynthesis; alpha-ribazole biosynthesis; alpha-ribazole from 5,6-dimethylbenzimidazole: step 1/2.</text>
</comment>
<dbReference type="Gene3D" id="1.10.1610.10">
    <property type="match status" value="1"/>
</dbReference>
<dbReference type="GO" id="GO:0008939">
    <property type="term" value="F:nicotinate-nucleotide-dimethylbenzimidazole phosphoribosyltransferase activity"/>
    <property type="evidence" value="ECO:0007669"/>
    <property type="project" value="UniProtKB-UniRule"/>
</dbReference>
<evidence type="ECO:0000256" key="2">
    <source>
        <dbReference type="ARBA" id="ARBA00005049"/>
    </source>
</evidence>
<dbReference type="PANTHER" id="PTHR43463">
    <property type="entry name" value="NICOTINATE-NUCLEOTIDE--DIMETHYLBENZIMIDAZOLE PHOSPHORIBOSYLTRANSFERASE"/>
    <property type="match status" value="1"/>
</dbReference>
<keyword evidence="6 11" id="KW-0169">Cobalamin biosynthesis</keyword>
<feature type="active site" description="Proton acceptor" evidence="11">
    <location>
        <position position="320"/>
    </location>
</feature>
<keyword evidence="14" id="KW-1185">Reference proteome</keyword>
<evidence type="ECO:0000256" key="3">
    <source>
        <dbReference type="ARBA" id="ARBA00007110"/>
    </source>
</evidence>
<evidence type="ECO:0000256" key="10">
    <source>
        <dbReference type="ARBA" id="ARBA00047340"/>
    </source>
</evidence>
<evidence type="ECO:0000256" key="9">
    <source>
        <dbReference type="ARBA" id="ARBA00030686"/>
    </source>
</evidence>
<dbReference type="NCBIfam" id="TIGR03160">
    <property type="entry name" value="cobT_DBIPRT"/>
    <property type="match status" value="1"/>
</dbReference>
<feature type="compositionally biased region" description="Low complexity" evidence="12">
    <location>
        <begin position="11"/>
        <end position="22"/>
    </location>
</feature>
<dbReference type="InterPro" id="IPR017846">
    <property type="entry name" value="Nict_dMeBzImd_PRibTrfase_bact"/>
</dbReference>
<reference evidence="13 14" key="1">
    <citation type="submission" date="2019-03" db="EMBL/GenBank/DDBJ databases">
        <title>Whole genome sequence of a novel Rubrobacter taiwanensis strain, isolated from Yellowstone National Park.</title>
        <authorList>
            <person name="Freed S."/>
            <person name="Ramaley R.F."/>
            <person name="Kyndt J.A."/>
        </authorList>
    </citation>
    <scope>NUCLEOTIDE SEQUENCE [LARGE SCALE GENOMIC DNA]</scope>
    <source>
        <strain evidence="13 14">Yellowstone</strain>
    </source>
</reference>
<dbReference type="InterPro" id="IPR036087">
    <property type="entry name" value="Nict_dMeBzImd_PRibTrfase_sf"/>
</dbReference>
<protein>
    <recommendedName>
        <fullName evidence="5 11">Nicotinate-nucleotide--dimethylbenzimidazole phosphoribosyltransferase</fullName>
        <shortName evidence="11">NN:DBI PRT</shortName>
        <ecNumber evidence="4 11">2.4.2.21</ecNumber>
    </recommendedName>
    <alternativeName>
        <fullName evidence="9 11">N(1)-alpha-phosphoribosyltransferase</fullName>
    </alternativeName>
</protein>
<dbReference type="Gene3D" id="3.40.50.10210">
    <property type="match status" value="1"/>
</dbReference>
<dbReference type="EMBL" id="SKBU01000038">
    <property type="protein sequence ID" value="TCJ13717.1"/>
    <property type="molecule type" value="Genomic_DNA"/>
</dbReference>
<evidence type="ECO:0000256" key="12">
    <source>
        <dbReference type="SAM" id="MobiDB-lite"/>
    </source>
</evidence>
<evidence type="ECO:0000313" key="13">
    <source>
        <dbReference type="EMBL" id="TCJ13717.1"/>
    </source>
</evidence>
<evidence type="ECO:0000256" key="1">
    <source>
        <dbReference type="ARBA" id="ARBA00002197"/>
    </source>
</evidence>
<dbReference type="HAMAP" id="MF_00230">
    <property type="entry name" value="CobT"/>
    <property type="match status" value="1"/>
</dbReference>
<dbReference type="PANTHER" id="PTHR43463:SF1">
    <property type="entry name" value="NICOTINATE-NUCLEOTIDE--DIMETHYLBENZIMIDAZOLE PHOSPHORIBOSYLTRANSFERASE"/>
    <property type="match status" value="1"/>
</dbReference>
<name>A0A4R1B9Y0_9ACTN</name>
<dbReference type="SUPFAM" id="SSF52733">
    <property type="entry name" value="Nicotinate mononucleotide:5,6-dimethylbenzimidazole phosphoribosyltransferase (CobT)"/>
    <property type="match status" value="1"/>
</dbReference>